<gene>
    <name evidence="3" type="ORF">BFL38_12595</name>
</gene>
<dbReference type="PANTHER" id="PTHR43531:SF11">
    <property type="entry name" value="METHYL-ACCEPTING CHEMOTAXIS PROTEIN 3"/>
    <property type="match status" value="1"/>
</dbReference>
<organism evidence="3 4">
    <name type="scientific">Brachyspira hampsonii</name>
    <dbReference type="NCBI Taxonomy" id="1287055"/>
    <lineage>
        <taxon>Bacteria</taxon>
        <taxon>Pseudomonadati</taxon>
        <taxon>Spirochaetota</taxon>
        <taxon>Spirochaetia</taxon>
        <taxon>Brachyspirales</taxon>
        <taxon>Brachyspiraceae</taxon>
        <taxon>Brachyspira</taxon>
    </lineage>
</organism>
<evidence type="ECO:0000256" key="1">
    <source>
        <dbReference type="ARBA" id="ARBA00022500"/>
    </source>
</evidence>
<dbReference type="Gene3D" id="1.10.287.950">
    <property type="entry name" value="Methyl-accepting chemotaxis protein"/>
    <property type="match status" value="1"/>
</dbReference>
<proteinExistence type="inferred from homology"/>
<keyword evidence="1" id="KW-0145">Chemotaxis</keyword>
<dbReference type="PANTHER" id="PTHR43531">
    <property type="entry name" value="PROTEIN ICFG"/>
    <property type="match status" value="1"/>
</dbReference>
<protein>
    <recommendedName>
        <fullName evidence="5">Methyl-accepting transducer domain-containing protein</fullName>
    </recommendedName>
</protein>
<evidence type="ECO:0008006" key="5">
    <source>
        <dbReference type="Google" id="ProtNLM"/>
    </source>
</evidence>
<name>A0A1E5NG92_9SPIR</name>
<dbReference type="AlphaFoldDB" id="A0A1E5NG92"/>
<dbReference type="InterPro" id="IPR051310">
    <property type="entry name" value="MCP_chemotaxis"/>
</dbReference>
<reference evidence="3 4" key="1">
    <citation type="submission" date="2016-08" db="EMBL/GenBank/DDBJ databases">
        <title>Characterization and recognition of Brachyspira hampsonii sp. nov., a novel intestinal spirochete that is pathogenic to pigs.</title>
        <authorList>
            <person name="Mirajkar N."/>
            <person name="La T."/>
            <person name="Phillips N."/>
            <person name="Hampson D."/>
            <person name="Gebhart C."/>
        </authorList>
    </citation>
    <scope>NUCLEOTIDE SEQUENCE [LARGE SCALE GENOMIC DNA]</scope>
    <source>
        <strain evidence="3 4">P280/1</strain>
    </source>
</reference>
<evidence type="ECO:0000256" key="2">
    <source>
        <dbReference type="ARBA" id="ARBA00029447"/>
    </source>
</evidence>
<dbReference type="Proteomes" id="UP000095247">
    <property type="component" value="Unassembled WGS sequence"/>
</dbReference>
<accession>A0A1E5NG92</accession>
<dbReference type="SUPFAM" id="SSF58104">
    <property type="entry name" value="Methyl-accepting chemotaxis protein (MCP) signaling domain"/>
    <property type="match status" value="1"/>
</dbReference>
<sequence>MFEDISVKMDSASNIMYKINAASQEQQKGIEQVDSAITNMDSSVQKNAALVEEATAASQALLNEANELIDVIGYFKLQ</sequence>
<dbReference type="EMBL" id="MDCO01000006">
    <property type="protein sequence ID" value="OEJ15146.1"/>
    <property type="molecule type" value="Genomic_DNA"/>
</dbReference>
<evidence type="ECO:0000313" key="4">
    <source>
        <dbReference type="Proteomes" id="UP000095247"/>
    </source>
</evidence>
<comment type="caution">
    <text evidence="3">The sequence shown here is derived from an EMBL/GenBank/DDBJ whole genome shotgun (WGS) entry which is preliminary data.</text>
</comment>
<dbReference type="GO" id="GO:0006935">
    <property type="term" value="P:chemotaxis"/>
    <property type="evidence" value="ECO:0007669"/>
    <property type="project" value="UniProtKB-KW"/>
</dbReference>
<evidence type="ECO:0000313" key="3">
    <source>
        <dbReference type="EMBL" id="OEJ15146.1"/>
    </source>
</evidence>
<comment type="similarity">
    <text evidence="2">Belongs to the methyl-accepting chemotaxis (MCP) protein family.</text>
</comment>